<dbReference type="OrthoDB" id="4278026at2"/>
<reference evidence="1 2" key="1">
    <citation type="submission" date="2016-10" db="EMBL/GenBank/DDBJ databases">
        <title>Evaluation of Human, Animal and Environmental Mycobacterium chelonae Isolates by Core Genome Phylogenomic Analysis, Targeted Gene Comparison, and Anti-microbial Susceptibility Patterns: A Tale of Mistaken Identities.</title>
        <authorList>
            <person name="Fogelson S.B."/>
            <person name="Camus A.C."/>
            <person name="Lorenz W."/>
            <person name="Vasireddy R."/>
            <person name="Vasireddy S."/>
            <person name="Smith T."/>
            <person name="Brown-Elliott B.A."/>
            <person name="Wallace R.J.Jr."/>
            <person name="Hasan N.A."/>
            <person name="Reischl U."/>
            <person name="Sanchez S."/>
        </authorList>
    </citation>
    <scope>NUCLEOTIDE SEQUENCE [LARGE SCALE GENOMIC DNA]</scope>
    <source>
        <strain evidence="1 2">24999</strain>
    </source>
</reference>
<comment type="caution">
    <text evidence="1">The sequence shown here is derived from an EMBL/GenBank/DDBJ whole genome shotgun (WGS) entry which is preliminary data.</text>
</comment>
<dbReference type="RefSeq" id="WP_019346167.1">
    <property type="nucleotide sequence ID" value="NZ_MLHV01000029.1"/>
</dbReference>
<dbReference type="Proteomes" id="UP000179636">
    <property type="component" value="Unassembled WGS sequence"/>
</dbReference>
<dbReference type="EMBL" id="MLHV01000029">
    <property type="protein sequence ID" value="OHT92426.1"/>
    <property type="molecule type" value="Genomic_DNA"/>
</dbReference>
<gene>
    <name evidence="1" type="ORF">BKG61_24030</name>
</gene>
<organism evidence="1 2">
    <name type="scientific">Mycobacterium syngnathidarum</name>
    <dbReference type="NCBI Taxonomy" id="1908205"/>
    <lineage>
        <taxon>Bacteria</taxon>
        <taxon>Bacillati</taxon>
        <taxon>Actinomycetota</taxon>
        <taxon>Actinomycetes</taxon>
        <taxon>Mycobacteriales</taxon>
        <taxon>Mycobacteriaceae</taxon>
        <taxon>Mycobacterium</taxon>
    </lineage>
</organism>
<protein>
    <submittedName>
        <fullName evidence="1">Uncharacterized protein</fullName>
    </submittedName>
</protein>
<sequence length="90" mass="9934">MASTDIVGYTFQAENLCPSCMRDKVITWGRFDPESTASTESLLADLAKVVGIDHMNERTYDSGDFPKVVFDNQVEDSEDRCGGCHEPLIG</sequence>
<evidence type="ECO:0000313" key="2">
    <source>
        <dbReference type="Proteomes" id="UP000179636"/>
    </source>
</evidence>
<evidence type="ECO:0000313" key="1">
    <source>
        <dbReference type="EMBL" id="OHT92426.1"/>
    </source>
</evidence>
<dbReference type="AlphaFoldDB" id="A0A1S1JUK8"/>
<keyword evidence="2" id="KW-1185">Reference proteome</keyword>
<accession>A0A1S1JUK8</accession>
<name>A0A1S1JUK8_9MYCO</name>
<dbReference type="STRING" id="1908205.BKG60_04830"/>
<proteinExistence type="predicted"/>